<dbReference type="EMBL" id="FNID01000002">
    <property type="protein sequence ID" value="SDM63276.1"/>
    <property type="molecule type" value="Genomic_DNA"/>
</dbReference>
<accession>A0A1G9UTT2</accession>
<evidence type="ECO:0000259" key="2">
    <source>
        <dbReference type="Pfam" id="PF13240"/>
    </source>
</evidence>
<organism evidence="3 4">
    <name type="scientific">Acetanaerobacterium elongatum</name>
    <dbReference type="NCBI Taxonomy" id="258515"/>
    <lineage>
        <taxon>Bacteria</taxon>
        <taxon>Bacillati</taxon>
        <taxon>Bacillota</taxon>
        <taxon>Clostridia</taxon>
        <taxon>Eubacteriales</taxon>
        <taxon>Oscillospiraceae</taxon>
        <taxon>Acetanaerobacterium</taxon>
    </lineage>
</organism>
<evidence type="ECO:0000313" key="4">
    <source>
        <dbReference type="Proteomes" id="UP000199182"/>
    </source>
</evidence>
<dbReference type="InterPro" id="IPR026870">
    <property type="entry name" value="Zinc_ribbon_dom"/>
</dbReference>
<proteinExistence type="predicted"/>
<sequence length="219" mass="23894">MGNFCTKCGAILEEDSTFCGKCGASTNKSATVPVVTTLPRVGANALSIASSSSKRNQLIGIIAIAVVAIIIIVAGFSILSDNYKFVIDSACQALEAKDYDKLINCFPPTIQETFERNRLNSGQTKKSYLSGLLGDHKIKLSYKVLSEDRLSKASVNSLFYSTDFYDDLETVYELNIKYTVSLDGDKSSSSSTMHVGKIKGKWYIIDSAISKYNFLGPIF</sequence>
<dbReference type="STRING" id="258515.SAMN05192585_102123"/>
<keyword evidence="1" id="KW-0472">Membrane</keyword>
<feature type="transmembrane region" description="Helical" evidence="1">
    <location>
        <begin position="58"/>
        <end position="79"/>
    </location>
</feature>
<gene>
    <name evidence="3" type="ORF">SAMN05192585_102123</name>
</gene>
<keyword evidence="1" id="KW-1133">Transmembrane helix</keyword>
<keyword evidence="4" id="KW-1185">Reference proteome</keyword>
<protein>
    <submittedName>
        <fullName evidence="3">Zinc-ribbon domain-containing protein</fullName>
    </submittedName>
</protein>
<evidence type="ECO:0000256" key="1">
    <source>
        <dbReference type="SAM" id="Phobius"/>
    </source>
</evidence>
<dbReference type="RefSeq" id="WP_162840274.1">
    <property type="nucleotide sequence ID" value="NZ_FNID01000002.1"/>
</dbReference>
<feature type="domain" description="Zinc-ribbon" evidence="2">
    <location>
        <begin position="4"/>
        <end position="25"/>
    </location>
</feature>
<dbReference type="Proteomes" id="UP000199182">
    <property type="component" value="Unassembled WGS sequence"/>
</dbReference>
<dbReference type="Pfam" id="PF13240">
    <property type="entry name" value="Zn_Ribbon_1"/>
    <property type="match status" value="1"/>
</dbReference>
<name>A0A1G9UTT2_9FIRM</name>
<keyword evidence="1" id="KW-0812">Transmembrane</keyword>
<dbReference type="AlphaFoldDB" id="A0A1G9UTT2"/>
<reference evidence="3 4" key="1">
    <citation type="submission" date="2016-10" db="EMBL/GenBank/DDBJ databases">
        <authorList>
            <person name="de Groot N.N."/>
        </authorList>
    </citation>
    <scope>NUCLEOTIDE SEQUENCE [LARGE SCALE GENOMIC DNA]</scope>
    <source>
        <strain evidence="3 4">CGMCC 1.5012</strain>
    </source>
</reference>
<evidence type="ECO:0000313" key="3">
    <source>
        <dbReference type="EMBL" id="SDM63276.1"/>
    </source>
</evidence>